<evidence type="ECO:0000256" key="3">
    <source>
        <dbReference type="ARBA" id="ARBA00022723"/>
    </source>
</evidence>
<dbReference type="OrthoDB" id="103349at2759"/>
<dbReference type="InterPro" id="IPR000917">
    <property type="entry name" value="Sulfatase_N"/>
</dbReference>
<gene>
    <name evidence="7" type="primary">Galns_0</name>
    <name evidence="7" type="ORF">E2C01_027876</name>
</gene>
<evidence type="ECO:0000256" key="5">
    <source>
        <dbReference type="ARBA" id="ARBA00022837"/>
    </source>
</evidence>
<organism evidence="7 8">
    <name type="scientific">Portunus trituberculatus</name>
    <name type="common">Swimming crab</name>
    <name type="synonym">Neptunus trituberculatus</name>
    <dbReference type="NCBI Taxonomy" id="210409"/>
    <lineage>
        <taxon>Eukaryota</taxon>
        <taxon>Metazoa</taxon>
        <taxon>Ecdysozoa</taxon>
        <taxon>Arthropoda</taxon>
        <taxon>Crustacea</taxon>
        <taxon>Multicrustacea</taxon>
        <taxon>Malacostraca</taxon>
        <taxon>Eumalacostraca</taxon>
        <taxon>Eucarida</taxon>
        <taxon>Decapoda</taxon>
        <taxon>Pleocyemata</taxon>
        <taxon>Brachyura</taxon>
        <taxon>Eubrachyura</taxon>
        <taxon>Portunoidea</taxon>
        <taxon>Portunidae</taxon>
        <taxon>Portuninae</taxon>
        <taxon>Portunus</taxon>
    </lineage>
</organism>
<keyword evidence="3" id="KW-0479">Metal-binding</keyword>
<feature type="domain" description="Sulfatase N-terminal" evidence="6">
    <location>
        <begin position="1"/>
        <end position="264"/>
    </location>
</feature>
<evidence type="ECO:0000313" key="7">
    <source>
        <dbReference type="EMBL" id="MPC34485.1"/>
    </source>
</evidence>
<evidence type="ECO:0000256" key="4">
    <source>
        <dbReference type="ARBA" id="ARBA00022801"/>
    </source>
</evidence>
<name>A0A5B7EM36_PORTR</name>
<dbReference type="GO" id="GO:0004065">
    <property type="term" value="F:arylsulfatase activity"/>
    <property type="evidence" value="ECO:0007669"/>
    <property type="project" value="TreeGrafter"/>
</dbReference>
<comment type="similarity">
    <text evidence="2">Belongs to the sulfatase family.</text>
</comment>
<protein>
    <submittedName>
        <fullName evidence="7">N-acetylgalactosamine-6-sulfatase</fullName>
    </submittedName>
</protein>
<dbReference type="InterPro" id="IPR017850">
    <property type="entry name" value="Alkaline_phosphatase_core_sf"/>
</dbReference>
<dbReference type="Proteomes" id="UP000324222">
    <property type="component" value="Unassembled WGS sequence"/>
</dbReference>
<comment type="caution">
    <text evidence="7">The sequence shown here is derived from an EMBL/GenBank/DDBJ whole genome shotgun (WGS) entry which is preliminary data.</text>
</comment>
<reference evidence="7 8" key="1">
    <citation type="submission" date="2019-05" db="EMBL/GenBank/DDBJ databases">
        <title>Another draft genome of Portunus trituberculatus and its Hox gene families provides insights of decapod evolution.</title>
        <authorList>
            <person name="Jeong J.-H."/>
            <person name="Song I."/>
            <person name="Kim S."/>
            <person name="Choi T."/>
            <person name="Kim D."/>
            <person name="Ryu S."/>
            <person name="Kim W."/>
        </authorList>
    </citation>
    <scope>NUCLEOTIDE SEQUENCE [LARGE SCALE GENOMIC DNA]</scope>
    <source>
        <tissue evidence="7">Muscle</tissue>
    </source>
</reference>
<dbReference type="PANTHER" id="PTHR42693">
    <property type="entry name" value="ARYLSULFATASE FAMILY MEMBER"/>
    <property type="match status" value="1"/>
</dbReference>
<evidence type="ECO:0000256" key="2">
    <source>
        <dbReference type="ARBA" id="ARBA00008779"/>
    </source>
</evidence>
<keyword evidence="8" id="KW-1185">Reference proteome</keyword>
<evidence type="ECO:0000259" key="6">
    <source>
        <dbReference type="Pfam" id="PF00884"/>
    </source>
</evidence>
<evidence type="ECO:0000256" key="1">
    <source>
        <dbReference type="ARBA" id="ARBA00001913"/>
    </source>
</evidence>
<dbReference type="Pfam" id="PF00884">
    <property type="entry name" value="Sulfatase"/>
    <property type="match status" value="1"/>
</dbReference>
<keyword evidence="4" id="KW-0378">Hydrolase</keyword>
<evidence type="ECO:0000313" key="8">
    <source>
        <dbReference type="Proteomes" id="UP000324222"/>
    </source>
</evidence>
<dbReference type="AlphaFoldDB" id="A0A5B7EM36"/>
<dbReference type="InterPro" id="IPR024607">
    <property type="entry name" value="Sulfatase_CS"/>
</dbReference>
<dbReference type="SUPFAM" id="SSF53649">
    <property type="entry name" value="Alkaline phosphatase-like"/>
    <property type="match status" value="1"/>
</dbReference>
<accession>A0A5B7EM36</accession>
<dbReference type="PROSITE" id="PS00523">
    <property type="entry name" value="SULFATASE_1"/>
    <property type="match status" value="1"/>
</dbReference>
<dbReference type="Gene3D" id="3.40.720.10">
    <property type="entry name" value="Alkaline Phosphatase, subunit A"/>
    <property type="match status" value="1"/>
</dbReference>
<dbReference type="PANTHER" id="PTHR42693:SF47">
    <property type="entry name" value="N-ACETYLGALACTOSAMINE-6-SULFATASE"/>
    <property type="match status" value="1"/>
</dbReference>
<dbReference type="GO" id="GO:0046872">
    <property type="term" value="F:metal ion binding"/>
    <property type="evidence" value="ECO:0007669"/>
    <property type="project" value="UniProtKB-KW"/>
</dbReference>
<comment type="cofactor">
    <cofactor evidence="1">
        <name>Ca(2+)</name>
        <dbReference type="ChEBI" id="CHEBI:29108"/>
    </cofactor>
</comment>
<proteinExistence type="inferred from homology"/>
<dbReference type="EMBL" id="VSRR010003063">
    <property type="protein sequence ID" value="MPC34485.1"/>
    <property type="molecule type" value="Genomic_DNA"/>
</dbReference>
<dbReference type="InterPro" id="IPR050738">
    <property type="entry name" value="Sulfatase"/>
</dbReference>
<dbReference type="PROSITE" id="PS00149">
    <property type="entry name" value="SULFATASE_2"/>
    <property type="match status" value="1"/>
</dbReference>
<keyword evidence="5" id="KW-0106">Calcium</keyword>
<sequence>MGWGDLGCNGEPNRETPNLDQMAREGLIVSSMYTAAPLCSPSRASLLTGRLPIRNGFYSNNTAGRNVFLFLLLCLSAAYTPQNIVGGISDDEVLLPELLKEKGYTSGLVGKWHLGHQSQYLPRKHGFDFWFGSPNCHFGPYVDLVTPNIPVFLNDNMVGRYYDDFHIDRQHGISNMTQLYTDAAVDFINKVASKGPFFLLWAPDATHAPTYASEKYYGISRRGRYGNAVMELDAGVGTILDALKKQGVDKNTLVVFTSDNGAALVSKQDGE</sequence>